<feature type="region of interest" description="Disordered" evidence="1">
    <location>
        <begin position="41"/>
        <end position="66"/>
    </location>
</feature>
<evidence type="ECO:0000256" key="1">
    <source>
        <dbReference type="SAM" id="MobiDB-lite"/>
    </source>
</evidence>
<dbReference type="EMBL" id="JFYO01000005">
    <property type="protein sequence ID" value="EZP27587.1"/>
    <property type="molecule type" value="Genomic_DNA"/>
</dbReference>
<organism evidence="2 3">
    <name type="scientific">Microbacterium oleivorans</name>
    <dbReference type="NCBI Taxonomy" id="273677"/>
    <lineage>
        <taxon>Bacteria</taxon>
        <taxon>Bacillati</taxon>
        <taxon>Actinomycetota</taxon>
        <taxon>Actinomycetes</taxon>
        <taxon>Micrococcales</taxon>
        <taxon>Microbacteriaceae</taxon>
        <taxon>Microbacterium</taxon>
    </lineage>
</organism>
<keyword evidence="3" id="KW-1185">Reference proteome</keyword>
<protein>
    <submittedName>
        <fullName evidence="2">Uncharacterized protein</fullName>
    </submittedName>
</protein>
<dbReference type="PATRIC" id="fig|273677.3.peg.1558"/>
<evidence type="ECO:0000313" key="3">
    <source>
        <dbReference type="Proteomes" id="UP000024001"/>
    </source>
</evidence>
<comment type="caution">
    <text evidence="2">The sequence shown here is derived from an EMBL/GenBank/DDBJ whole genome shotgun (WGS) entry which is preliminary data.</text>
</comment>
<dbReference type="Proteomes" id="UP000024001">
    <property type="component" value="Unassembled WGS sequence"/>
</dbReference>
<proteinExistence type="predicted"/>
<dbReference type="AlphaFoldDB" id="A0A031FTH2"/>
<dbReference type="OrthoDB" id="5125229at2"/>
<sequence length="246" mass="25955">MSDGRRPRALLLLLTTAGVLAIAVAVAIVLLVGRMPAPVAAPAPSSPAPAASTGPSPTPTEAEEPTASAVVLSGGGFTIVATDGSDLYSYDWHDDAAPAVTALAEAFGVEPSTSTIEGDGTHFPDYTSYDWDGFALRDMVAADGGKPRDEYFQPSYVEITSKAVGDIAVTPEFDLQVGMPSDEVRSLEPDEEVAAADGSPRFFFAIDRSFDDDVENPTPEEYALWVRTDPTDQTVTAITYRPHSAL</sequence>
<evidence type="ECO:0000313" key="2">
    <source>
        <dbReference type="EMBL" id="EZP27587.1"/>
    </source>
</evidence>
<accession>A0A031FTH2</accession>
<reference evidence="2 3" key="1">
    <citation type="submission" date="2014-03" db="EMBL/GenBank/DDBJ databases">
        <title>Draft Genome Sequences of 13 Willow Endophytes.</title>
        <authorList>
            <person name="Gan H.Y."/>
            <person name="Gan H.M."/>
            <person name="Savka M.A."/>
            <person name="Hudson A.O."/>
        </authorList>
    </citation>
    <scope>NUCLEOTIDE SEQUENCE [LARGE SCALE GENOMIC DNA]</scope>
    <source>
        <strain evidence="2 3">RIT293</strain>
    </source>
</reference>
<name>A0A031FTH2_9MICO</name>
<gene>
    <name evidence="2" type="ORF">BW34_01576</name>
</gene>
<dbReference type="RefSeq" id="WP_052009433.1">
    <property type="nucleotide sequence ID" value="NZ_JFYO01000005.1"/>
</dbReference>